<organism evidence="2 3">
    <name type="scientific">Mycena albidolilacea</name>
    <dbReference type="NCBI Taxonomy" id="1033008"/>
    <lineage>
        <taxon>Eukaryota</taxon>
        <taxon>Fungi</taxon>
        <taxon>Dikarya</taxon>
        <taxon>Basidiomycota</taxon>
        <taxon>Agaricomycotina</taxon>
        <taxon>Agaricomycetes</taxon>
        <taxon>Agaricomycetidae</taxon>
        <taxon>Agaricales</taxon>
        <taxon>Marasmiineae</taxon>
        <taxon>Mycenaceae</taxon>
        <taxon>Mycena</taxon>
    </lineage>
</organism>
<feature type="region of interest" description="Disordered" evidence="1">
    <location>
        <begin position="254"/>
        <end position="328"/>
    </location>
</feature>
<evidence type="ECO:0000256" key="1">
    <source>
        <dbReference type="SAM" id="MobiDB-lite"/>
    </source>
</evidence>
<feature type="compositionally biased region" description="Basic and acidic residues" evidence="1">
    <location>
        <begin position="294"/>
        <end position="305"/>
    </location>
</feature>
<dbReference type="Proteomes" id="UP001218218">
    <property type="component" value="Unassembled WGS sequence"/>
</dbReference>
<dbReference type="EMBL" id="JARIHO010000079">
    <property type="protein sequence ID" value="KAJ7310093.1"/>
    <property type="molecule type" value="Genomic_DNA"/>
</dbReference>
<gene>
    <name evidence="2" type="ORF">DFH08DRAFT_823131</name>
</gene>
<comment type="caution">
    <text evidence="2">The sequence shown here is derived from an EMBL/GenBank/DDBJ whole genome shotgun (WGS) entry which is preliminary data.</text>
</comment>
<name>A0AAD6Z7L2_9AGAR</name>
<keyword evidence="3" id="KW-1185">Reference proteome</keyword>
<feature type="region of interest" description="Disordered" evidence="1">
    <location>
        <begin position="399"/>
        <end position="471"/>
    </location>
</feature>
<feature type="compositionally biased region" description="Pro residues" evidence="1">
    <location>
        <begin position="460"/>
        <end position="469"/>
    </location>
</feature>
<evidence type="ECO:0000313" key="3">
    <source>
        <dbReference type="Proteomes" id="UP001218218"/>
    </source>
</evidence>
<proteinExistence type="predicted"/>
<feature type="region of interest" description="Disordered" evidence="1">
    <location>
        <begin position="669"/>
        <end position="702"/>
    </location>
</feature>
<protein>
    <submittedName>
        <fullName evidence="2">Uncharacterized protein</fullName>
    </submittedName>
</protein>
<accession>A0AAD6Z7L2</accession>
<reference evidence="2" key="1">
    <citation type="submission" date="2023-03" db="EMBL/GenBank/DDBJ databases">
        <title>Massive genome expansion in bonnet fungi (Mycena s.s.) driven by repeated elements and novel gene families across ecological guilds.</title>
        <authorList>
            <consortium name="Lawrence Berkeley National Laboratory"/>
            <person name="Harder C.B."/>
            <person name="Miyauchi S."/>
            <person name="Viragh M."/>
            <person name="Kuo A."/>
            <person name="Thoen E."/>
            <person name="Andreopoulos B."/>
            <person name="Lu D."/>
            <person name="Skrede I."/>
            <person name="Drula E."/>
            <person name="Henrissat B."/>
            <person name="Morin E."/>
            <person name="Kohler A."/>
            <person name="Barry K."/>
            <person name="LaButti K."/>
            <person name="Morin E."/>
            <person name="Salamov A."/>
            <person name="Lipzen A."/>
            <person name="Mereny Z."/>
            <person name="Hegedus B."/>
            <person name="Baldrian P."/>
            <person name="Stursova M."/>
            <person name="Weitz H."/>
            <person name="Taylor A."/>
            <person name="Grigoriev I.V."/>
            <person name="Nagy L.G."/>
            <person name="Martin F."/>
            <person name="Kauserud H."/>
        </authorList>
    </citation>
    <scope>NUCLEOTIDE SEQUENCE</scope>
    <source>
        <strain evidence="2">CBHHK002</strain>
    </source>
</reference>
<feature type="compositionally biased region" description="Basic and acidic residues" evidence="1">
    <location>
        <begin position="399"/>
        <end position="419"/>
    </location>
</feature>
<sequence length="719" mass="78597">MPRPGTAARAHGCAGLPPAKPGHISWVQGTILAFMQGHRDKYTKATELGKLSHPVKWGFEGQDVALEVNKDEDIDDLPAEAGEARSKYFNELCTVNSMDSNWGQILGSPLNTEENQLLGLYPVWQEAEYAKFRVEVMAALDNEHKATLQSHVTAVTGEIPTTPEGFQMPMPNRGSVIEMHSVHAGASNSLVPQIWPDYNPARFEAIQHSFREQPTEDRDIPVASFSGNAGHPTELAVTVTKAMQQTVHYCDRCSPTHRDSSMPELPHNSPGPSGVDISQGEQGEQGGWDEEGSDEQHQGDNKQDQDMGGEVGSNKQDQDMGGEEDEDNLGNEVAEDAMIESLGDGCDVAEVMGLELTAEVRLMEWDERLHFKHWVRFLMGDWELEQVNNMARNHAMYGEKGEKQGDQGRWNGEDARGEGAGELIFSGDKTSDKGQGGRKQWSPCADWPVPMSMPQRGPCSPSPPLPAPTPNTSLVRPKDNPSAKGPLLPITTTPNVSLVCPEDNPSAEGPLLPITTTPIPTPHYAPPTSNMSLVRPKDNLSAEGPLLPITNPTPTPNPPLMHPKAAWPSAWCEEWQQELCNAIDMFAHLHQWGGTEWVECIQCLIAFKQAQAYPAKGLVAAPGEKGGGLPKVVTVFLSNGWMWEPLMKLGTMVKQLAVELKDVAKAVRERKKKKVDKKAPEAGLMTHSKHKAAEGVGKNRKKMGEVGAEVERGSCWNNS</sequence>
<dbReference type="AlphaFoldDB" id="A0AAD6Z7L2"/>
<evidence type="ECO:0000313" key="2">
    <source>
        <dbReference type="EMBL" id="KAJ7310093.1"/>
    </source>
</evidence>